<dbReference type="SUPFAM" id="SSF57850">
    <property type="entry name" value="RING/U-box"/>
    <property type="match status" value="1"/>
</dbReference>
<keyword evidence="3" id="KW-1185">Reference proteome</keyword>
<evidence type="ECO:0000256" key="1">
    <source>
        <dbReference type="SAM" id="MobiDB-lite"/>
    </source>
</evidence>
<feature type="compositionally biased region" description="Acidic residues" evidence="1">
    <location>
        <begin position="229"/>
        <end position="243"/>
    </location>
</feature>
<feature type="region of interest" description="Disordered" evidence="1">
    <location>
        <begin position="223"/>
        <end position="261"/>
    </location>
</feature>
<evidence type="ECO:0000313" key="3">
    <source>
        <dbReference type="Proteomes" id="UP000799770"/>
    </source>
</evidence>
<proteinExistence type="predicted"/>
<protein>
    <recommendedName>
        <fullName evidence="4">RING-type domain-containing protein</fullName>
    </recommendedName>
</protein>
<accession>A0A6A5ZD19</accession>
<dbReference type="Gene3D" id="3.30.40.10">
    <property type="entry name" value="Zinc/RING finger domain, C3HC4 (zinc finger)"/>
    <property type="match status" value="1"/>
</dbReference>
<organism evidence="2 3">
    <name type="scientific">Lophiotrema nucula</name>
    <dbReference type="NCBI Taxonomy" id="690887"/>
    <lineage>
        <taxon>Eukaryota</taxon>
        <taxon>Fungi</taxon>
        <taxon>Dikarya</taxon>
        <taxon>Ascomycota</taxon>
        <taxon>Pezizomycotina</taxon>
        <taxon>Dothideomycetes</taxon>
        <taxon>Pleosporomycetidae</taxon>
        <taxon>Pleosporales</taxon>
        <taxon>Lophiotremataceae</taxon>
        <taxon>Lophiotrema</taxon>
    </lineage>
</organism>
<dbReference type="InterPro" id="IPR013083">
    <property type="entry name" value="Znf_RING/FYVE/PHD"/>
</dbReference>
<dbReference type="Proteomes" id="UP000799770">
    <property type="component" value="Unassembled WGS sequence"/>
</dbReference>
<dbReference type="OrthoDB" id="5396564at2759"/>
<evidence type="ECO:0000313" key="2">
    <source>
        <dbReference type="EMBL" id="KAF2116278.1"/>
    </source>
</evidence>
<gene>
    <name evidence="2" type="ORF">BDV96DRAFT_573690</name>
</gene>
<sequence length="261" mass="29082">MTNKILLRMDIEPLYVPRDLPYCRTECALESSRSHIRTVFTEAHQTIPGANFECSMAEDRNSMVPTMTSRQQEFSDFPTNTPPPPPPLSSIVREPSFLLPTITSRPPLFPPHHLSSDAEPDPVFASPGNDNVPTRNLLLWTLRHLKPVDIAKLDHSPDTECSICHEPFRWKHPHHMPIVIKGVEGCRAHIFGDCCLIDWILSGQENATSCPVCRSKFIMSDHNNSYSDSEVESGLTEEEEATGEQETLTEAAVPEPGSASG</sequence>
<reference evidence="2" key="1">
    <citation type="journal article" date="2020" name="Stud. Mycol.">
        <title>101 Dothideomycetes genomes: a test case for predicting lifestyles and emergence of pathogens.</title>
        <authorList>
            <person name="Haridas S."/>
            <person name="Albert R."/>
            <person name="Binder M."/>
            <person name="Bloem J."/>
            <person name="Labutti K."/>
            <person name="Salamov A."/>
            <person name="Andreopoulos B."/>
            <person name="Baker S."/>
            <person name="Barry K."/>
            <person name="Bills G."/>
            <person name="Bluhm B."/>
            <person name="Cannon C."/>
            <person name="Castanera R."/>
            <person name="Culley D."/>
            <person name="Daum C."/>
            <person name="Ezra D."/>
            <person name="Gonzalez J."/>
            <person name="Henrissat B."/>
            <person name="Kuo A."/>
            <person name="Liang C."/>
            <person name="Lipzen A."/>
            <person name="Lutzoni F."/>
            <person name="Magnuson J."/>
            <person name="Mondo S."/>
            <person name="Nolan M."/>
            <person name="Ohm R."/>
            <person name="Pangilinan J."/>
            <person name="Park H.-J."/>
            <person name="Ramirez L."/>
            <person name="Alfaro M."/>
            <person name="Sun H."/>
            <person name="Tritt A."/>
            <person name="Yoshinaga Y."/>
            <person name="Zwiers L.-H."/>
            <person name="Turgeon B."/>
            <person name="Goodwin S."/>
            <person name="Spatafora J."/>
            <person name="Crous P."/>
            <person name="Grigoriev I."/>
        </authorList>
    </citation>
    <scope>NUCLEOTIDE SEQUENCE</scope>
    <source>
        <strain evidence="2">CBS 627.86</strain>
    </source>
</reference>
<name>A0A6A5ZD19_9PLEO</name>
<evidence type="ECO:0008006" key="4">
    <source>
        <dbReference type="Google" id="ProtNLM"/>
    </source>
</evidence>
<dbReference type="EMBL" id="ML977321">
    <property type="protein sequence ID" value="KAF2116278.1"/>
    <property type="molecule type" value="Genomic_DNA"/>
</dbReference>
<dbReference type="AlphaFoldDB" id="A0A6A5ZD19"/>